<name>A0ABY1QWD7_9BURK</name>
<dbReference type="PROSITE" id="PS00146">
    <property type="entry name" value="BETA_LACTAMASE_A"/>
    <property type="match status" value="1"/>
</dbReference>
<dbReference type="PROSITE" id="PS51318">
    <property type="entry name" value="TAT"/>
    <property type="match status" value="1"/>
</dbReference>
<feature type="chain" id="PRO_5045070209" description="Beta-lactamase" evidence="7">
    <location>
        <begin position="28"/>
        <end position="304"/>
    </location>
</feature>
<dbReference type="PANTHER" id="PTHR35333:SF3">
    <property type="entry name" value="BETA-LACTAMASE-TYPE TRANSPEPTIDASE FOLD CONTAINING PROTEIN"/>
    <property type="match status" value="1"/>
</dbReference>
<evidence type="ECO:0000256" key="6">
    <source>
        <dbReference type="RuleBase" id="RU361140"/>
    </source>
</evidence>
<dbReference type="PANTHER" id="PTHR35333">
    <property type="entry name" value="BETA-LACTAMASE"/>
    <property type="match status" value="1"/>
</dbReference>
<dbReference type="SUPFAM" id="SSF56601">
    <property type="entry name" value="beta-lactamase/transpeptidase-like"/>
    <property type="match status" value="1"/>
</dbReference>
<dbReference type="Pfam" id="PF13354">
    <property type="entry name" value="Beta-lactamase2"/>
    <property type="match status" value="1"/>
</dbReference>
<sequence>MSDAVSRRFLHRRSLLLAAASVPFASACSLSPVAQSAPASAAAGFRDIEKSLDGRLGVSALDTGSGRRIAYRADERFPMCSTFKAVLAGAILERSTRDESLLARRIPYAASDLVSYSPITGPQAGKGMLVAELCDAAVRYSDNTAANLLLALLGGPAGLTAHARAAGDETFRLDRWETELNTALPGDPRDTTTPDAMTGHLSRLALGALLPAPQRSMLQHWLRTNTTGDTRIRAGVPAGWTVGDKTGTGSYGTANDVAVLWPPQRPPIVLTIFTTRRDKDAEPRNDILAAATKVALAMLDASAG</sequence>
<keyword evidence="10" id="KW-1185">Reference proteome</keyword>
<dbReference type="PRINTS" id="PR00118">
    <property type="entry name" value="BLACTAMASEA"/>
</dbReference>
<evidence type="ECO:0000256" key="7">
    <source>
        <dbReference type="SAM" id="SignalP"/>
    </source>
</evidence>
<dbReference type="EC" id="3.5.2.6" evidence="3 6"/>
<comment type="similarity">
    <text evidence="2 6">Belongs to the class-A beta-lactamase family.</text>
</comment>
<dbReference type="Gene3D" id="3.40.710.10">
    <property type="entry name" value="DD-peptidase/beta-lactamase superfamily"/>
    <property type="match status" value="1"/>
</dbReference>
<keyword evidence="7" id="KW-0732">Signal</keyword>
<evidence type="ECO:0000259" key="8">
    <source>
        <dbReference type="Pfam" id="PF13354"/>
    </source>
</evidence>
<gene>
    <name evidence="9" type="ORF">SAMN06295970_1593</name>
</gene>
<evidence type="ECO:0000256" key="2">
    <source>
        <dbReference type="ARBA" id="ARBA00009009"/>
    </source>
</evidence>
<dbReference type="Proteomes" id="UP001158049">
    <property type="component" value="Unassembled WGS sequence"/>
</dbReference>
<accession>A0ABY1QWD7</accession>
<dbReference type="InterPro" id="IPR000871">
    <property type="entry name" value="Beta-lactam_class-A"/>
</dbReference>
<evidence type="ECO:0000256" key="4">
    <source>
        <dbReference type="ARBA" id="ARBA00022801"/>
    </source>
</evidence>
<dbReference type="InterPro" id="IPR006311">
    <property type="entry name" value="TAT_signal"/>
</dbReference>
<dbReference type="NCBIfam" id="NF033103">
    <property type="entry name" value="bla_class_A"/>
    <property type="match status" value="1"/>
</dbReference>
<keyword evidence="5 6" id="KW-0046">Antibiotic resistance</keyword>
<proteinExistence type="inferred from homology"/>
<dbReference type="InterPro" id="IPR023650">
    <property type="entry name" value="Beta-lactam_class-A_AS"/>
</dbReference>
<dbReference type="InterPro" id="IPR012338">
    <property type="entry name" value="Beta-lactam/transpept-like"/>
</dbReference>
<evidence type="ECO:0000313" key="9">
    <source>
        <dbReference type="EMBL" id="SMP82353.1"/>
    </source>
</evidence>
<evidence type="ECO:0000256" key="5">
    <source>
        <dbReference type="ARBA" id="ARBA00023251"/>
    </source>
</evidence>
<dbReference type="PROSITE" id="PS51257">
    <property type="entry name" value="PROKAR_LIPOPROTEIN"/>
    <property type="match status" value="1"/>
</dbReference>
<reference evidence="9 10" key="1">
    <citation type="submission" date="2017-05" db="EMBL/GenBank/DDBJ databases">
        <authorList>
            <person name="Varghese N."/>
            <person name="Submissions S."/>
        </authorList>
    </citation>
    <scope>NUCLEOTIDE SEQUENCE [LARGE SCALE GENOMIC DNA]</scope>
    <source>
        <strain evidence="9 10">DSM 26001</strain>
    </source>
</reference>
<comment type="catalytic activity">
    <reaction evidence="1 6">
        <text>a beta-lactam + H2O = a substituted beta-amino acid</text>
        <dbReference type="Rhea" id="RHEA:20401"/>
        <dbReference type="ChEBI" id="CHEBI:15377"/>
        <dbReference type="ChEBI" id="CHEBI:35627"/>
        <dbReference type="ChEBI" id="CHEBI:140347"/>
        <dbReference type="EC" id="3.5.2.6"/>
    </reaction>
</comment>
<feature type="domain" description="Beta-lactamase class A catalytic" evidence="8">
    <location>
        <begin position="57"/>
        <end position="274"/>
    </location>
</feature>
<dbReference type="RefSeq" id="WP_283445803.1">
    <property type="nucleotide sequence ID" value="NZ_FXUL01000059.1"/>
</dbReference>
<organism evidence="9 10">
    <name type="scientific">Noviherbaspirillum suwonense</name>
    <dbReference type="NCBI Taxonomy" id="1224511"/>
    <lineage>
        <taxon>Bacteria</taxon>
        <taxon>Pseudomonadati</taxon>
        <taxon>Pseudomonadota</taxon>
        <taxon>Betaproteobacteria</taxon>
        <taxon>Burkholderiales</taxon>
        <taxon>Oxalobacteraceae</taxon>
        <taxon>Noviherbaspirillum</taxon>
    </lineage>
</organism>
<evidence type="ECO:0000313" key="10">
    <source>
        <dbReference type="Proteomes" id="UP001158049"/>
    </source>
</evidence>
<protein>
    <recommendedName>
        <fullName evidence="3 6">Beta-lactamase</fullName>
        <ecNumber evidence="3 6">3.5.2.6</ecNumber>
    </recommendedName>
</protein>
<evidence type="ECO:0000256" key="3">
    <source>
        <dbReference type="ARBA" id="ARBA00012865"/>
    </source>
</evidence>
<evidence type="ECO:0000256" key="1">
    <source>
        <dbReference type="ARBA" id="ARBA00001526"/>
    </source>
</evidence>
<dbReference type="InterPro" id="IPR045155">
    <property type="entry name" value="Beta-lactam_cat"/>
</dbReference>
<keyword evidence="4 6" id="KW-0378">Hydrolase</keyword>
<feature type="signal peptide" evidence="7">
    <location>
        <begin position="1"/>
        <end position="27"/>
    </location>
</feature>
<comment type="caution">
    <text evidence="9">The sequence shown here is derived from an EMBL/GenBank/DDBJ whole genome shotgun (WGS) entry which is preliminary data.</text>
</comment>
<dbReference type="EMBL" id="FXUL01000059">
    <property type="protein sequence ID" value="SMP82353.1"/>
    <property type="molecule type" value="Genomic_DNA"/>
</dbReference>